<keyword evidence="3" id="KW-0808">Transferase</keyword>
<evidence type="ECO:0000256" key="3">
    <source>
        <dbReference type="ARBA" id="ARBA00022679"/>
    </source>
</evidence>
<keyword evidence="6" id="KW-1133">Transmembrane helix</keyword>
<reference evidence="10 11" key="1">
    <citation type="submission" date="2020-11" db="EMBL/GenBank/DDBJ databases">
        <authorList>
            <person name="Wallbank WR R."/>
            <person name="Pardo Diaz C."/>
            <person name="Kozak K."/>
            <person name="Martin S."/>
            <person name="Jiggins C."/>
            <person name="Moest M."/>
            <person name="Warren A I."/>
            <person name="Generalovic N T."/>
            <person name="Byers J.R.P. K."/>
            <person name="Montejo-Kovacevich G."/>
            <person name="Yen C E."/>
        </authorList>
    </citation>
    <scope>NUCLEOTIDE SEQUENCE [LARGE SCALE GENOMIC DNA]</scope>
</reference>
<evidence type="ECO:0000256" key="7">
    <source>
        <dbReference type="ARBA" id="ARBA00023034"/>
    </source>
</evidence>
<sequence>MDTVFFNRVPKVGSETLIELMKQLSDINGFTLFREKQPKAILVTLGPIQQLQLAEDIADLEQPAAYVHHVNFINFTHLEVPRPIYINMVRDPVERVISWFYYARAPWVQAQRQRNFPSVPGPKVQWLKKDFESCVRNGDKECNYIENSDLEHVSDHRRQTLFFCGHSRKDCMPFNSERALQIAKRTVESEYAVVGSWTDVNVTLTVLEHYIPKFFKGAHQIYHTESGGLASNTNPLKPHVSEEIKARVRANFSREIEFYEFCRQRLHKQYLALRLDSNLNY</sequence>
<evidence type="ECO:0000256" key="5">
    <source>
        <dbReference type="ARBA" id="ARBA00022968"/>
    </source>
</evidence>
<comment type="subcellular location">
    <subcellularLocation>
        <location evidence="1">Golgi apparatus membrane</location>
        <topology evidence="1">Single-pass type II membrane protein</topology>
    </subcellularLocation>
</comment>
<dbReference type="PANTHER" id="PTHR12129">
    <property type="entry name" value="HEPARAN SULFATE 2-O-SULFOTRANSFERASE"/>
    <property type="match status" value="1"/>
</dbReference>
<dbReference type="FunFam" id="3.40.50.300:FF:001863">
    <property type="entry name" value="Heparan sulfate 2-o-sulfotransferase"/>
    <property type="match status" value="1"/>
</dbReference>
<dbReference type="InterPro" id="IPR027417">
    <property type="entry name" value="P-loop_NTPase"/>
</dbReference>
<organism evidence="10 11">
    <name type="scientific">Hermetia illucens</name>
    <name type="common">Black soldier fly</name>
    <dbReference type="NCBI Taxonomy" id="343691"/>
    <lineage>
        <taxon>Eukaryota</taxon>
        <taxon>Metazoa</taxon>
        <taxon>Ecdysozoa</taxon>
        <taxon>Arthropoda</taxon>
        <taxon>Hexapoda</taxon>
        <taxon>Insecta</taxon>
        <taxon>Pterygota</taxon>
        <taxon>Neoptera</taxon>
        <taxon>Endopterygota</taxon>
        <taxon>Diptera</taxon>
        <taxon>Brachycera</taxon>
        <taxon>Stratiomyomorpha</taxon>
        <taxon>Stratiomyidae</taxon>
        <taxon>Hermetiinae</taxon>
        <taxon>Hermetia</taxon>
    </lineage>
</organism>
<dbReference type="InParanoid" id="A0A7R8UM72"/>
<dbReference type="Proteomes" id="UP000594454">
    <property type="component" value="Chromosome 2"/>
</dbReference>
<evidence type="ECO:0000256" key="2">
    <source>
        <dbReference type="ARBA" id="ARBA00010569"/>
    </source>
</evidence>
<name>A0A7R8UM72_HERIL</name>
<dbReference type="AlphaFoldDB" id="A0A7R8UM72"/>
<keyword evidence="7" id="KW-0333">Golgi apparatus</keyword>
<accession>A0A7R8UM72</accession>
<dbReference type="SUPFAM" id="SSF52540">
    <property type="entry name" value="P-loop containing nucleoside triphosphate hydrolases"/>
    <property type="match status" value="1"/>
</dbReference>
<keyword evidence="11" id="KW-1185">Reference proteome</keyword>
<proteinExistence type="inferred from homology"/>
<dbReference type="EMBL" id="LR899010">
    <property type="protein sequence ID" value="CAD7083097.1"/>
    <property type="molecule type" value="Genomic_DNA"/>
</dbReference>
<evidence type="ECO:0000256" key="1">
    <source>
        <dbReference type="ARBA" id="ARBA00004323"/>
    </source>
</evidence>
<evidence type="ECO:0000256" key="8">
    <source>
        <dbReference type="ARBA" id="ARBA00023136"/>
    </source>
</evidence>
<dbReference type="InterPro" id="IPR005331">
    <property type="entry name" value="Sulfotransferase"/>
</dbReference>
<dbReference type="GO" id="GO:0000139">
    <property type="term" value="C:Golgi membrane"/>
    <property type="evidence" value="ECO:0007669"/>
    <property type="project" value="UniProtKB-SubCell"/>
</dbReference>
<evidence type="ECO:0000256" key="9">
    <source>
        <dbReference type="ARBA" id="ARBA00023180"/>
    </source>
</evidence>
<dbReference type="Pfam" id="PF03567">
    <property type="entry name" value="Sulfotransfer_2"/>
    <property type="match status" value="1"/>
</dbReference>
<protein>
    <recommendedName>
        <fullName evidence="12">Heparan sulfate 2-O-sulfotransferase pipe</fullName>
    </recommendedName>
</protein>
<evidence type="ECO:0000256" key="6">
    <source>
        <dbReference type="ARBA" id="ARBA00022989"/>
    </source>
</evidence>
<keyword evidence="4" id="KW-0812">Transmembrane</keyword>
<gene>
    <name evidence="10" type="ORF">HERILL_LOCUS6081</name>
</gene>
<keyword evidence="5" id="KW-0735">Signal-anchor</keyword>
<evidence type="ECO:0000313" key="11">
    <source>
        <dbReference type="Proteomes" id="UP000594454"/>
    </source>
</evidence>
<dbReference type="GO" id="GO:0008146">
    <property type="term" value="F:sulfotransferase activity"/>
    <property type="evidence" value="ECO:0007669"/>
    <property type="project" value="InterPro"/>
</dbReference>
<dbReference type="InterPro" id="IPR007734">
    <property type="entry name" value="Heparan_SO4_2-O-STrfase"/>
</dbReference>
<evidence type="ECO:0008006" key="12">
    <source>
        <dbReference type="Google" id="ProtNLM"/>
    </source>
</evidence>
<evidence type="ECO:0000313" key="10">
    <source>
        <dbReference type="EMBL" id="CAD7083097.1"/>
    </source>
</evidence>
<keyword evidence="9" id="KW-0325">Glycoprotein</keyword>
<dbReference type="PANTHER" id="PTHR12129:SF20">
    <property type="entry name" value="HEPARAN SULFATE 2-O-SULFOTRANSFERASE PIPE"/>
    <property type="match status" value="1"/>
</dbReference>
<comment type="similarity">
    <text evidence="2">Belongs to the sulfotransferase 3 family.</text>
</comment>
<evidence type="ECO:0000256" key="4">
    <source>
        <dbReference type="ARBA" id="ARBA00022692"/>
    </source>
</evidence>
<keyword evidence="8" id="KW-0472">Membrane</keyword>
<dbReference type="OrthoDB" id="10019582at2759"/>
<dbReference type="Gene3D" id="3.40.50.300">
    <property type="entry name" value="P-loop containing nucleotide triphosphate hydrolases"/>
    <property type="match status" value="1"/>
</dbReference>